<evidence type="ECO:0000256" key="3">
    <source>
        <dbReference type="ARBA" id="ARBA00022801"/>
    </source>
</evidence>
<evidence type="ECO:0000256" key="5">
    <source>
        <dbReference type="SAM" id="MobiDB-lite"/>
    </source>
</evidence>
<dbReference type="InterPro" id="IPR000064">
    <property type="entry name" value="NLP_P60_dom"/>
</dbReference>
<sequence length="397" mass="42082">MASHRKPRPGGTIGAGLRTPALATAALTSMAVLSQSAEAAPGTDHAKPSLEEVEKKVDDLYRQAESATDKYNAAKERTGRQRGRVDALRDDVARRTERLNKAREELGSFAAAQYRSGMAAPPTATFLLADNPQDYFDESQLMNRLTSREKSEVDAYIGEQAATMKKRREAAESLQTLTDSQHDLQTAKATVQKKLASARELLSQLTAQEKARLAEIERKQQEEAARKAAELAKRQAEQQQAGSSSSSSTGSGSASGTGSGSGSSTGSGSGGSSTSGSYDTKAEKAIAFARSQIGKPYVWGATGPDSYDCSGLTQAAWKAAGVTLPRTTYDQVNAGTTVSLASARPGDLVFFYDDISHVGVYIGNGMMIHAPKPGAYVREESIYYGGASIIHSVVRPG</sequence>
<name>V6KR59_STRRC</name>
<dbReference type="OrthoDB" id="5177647at2"/>
<keyword evidence="3" id="KW-0378">Hydrolase</keyword>
<dbReference type="PANTHER" id="PTHR47359:SF3">
    <property type="entry name" value="NLP_P60 DOMAIN-CONTAINING PROTEIN-RELATED"/>
    <property type="match status" value="1"/>
</dbReference>
<evidence type="ECO:0000256" key="1">
    <source>
        <dbReference type="ARBA" id="ARBA00007074"/>
    </source>
</evidence>
<dbReference type="InterPro" id="IPR038765">
    <property type="entry name" value="Papain-like_cys_pep_sf"/>
</dbReference>
<feature type="compositionally biased region" description="Gly residues" evidence="5">
    <location>
        <begin position="253"/>
        <end position="273"/>
    </location>
</feature>
<keyword evidence="9" id="KW-1185">Reference proteome</keyword>
<dbReference type="AlphaFoldDB" id="V6KR59"/>
<dbReference type="HOGENOM" id="CLU_034085_1_2_11"/>
<keyword evidence="4" id="KW-0788">Thiol protease</keyword>
<dbReference type="GO" id="GO:0008234">
    <property type="term" value="F:cysteine-type peptidase activity"/>
    <property type="evidence" value="ECO:0007669"/>
    <property type="project" value="UniProtKB-KW"/>
</dbReference>
<dbReference type="PATRIC" id="fig|1352936.5.peg.3486"/>
<dbReference type="PROSITE" id="PS51935">
    <property type="entry name" value="NLPC_P60"/>
    <property type="match status" value="1"/>
</dbReference>
<dbReference type="GO" id="GO:0006508">
    <property type="term" value="P:proteolysis"/>
    <property type="evidence" value="ECO:0007669"/>
    <property type="project" value="UniProtKB-KW"/>
</dbReference>
<evidence type="ECO:0000256" key="2">
    <source>
        <dbReference type="ARBA" id="ARBA00022670"/>
    </source>
</evidence>
<organism evidence="8 9">
    <name type="scientific">Streptomyces roseochromogenus subsp. oscitans DS 12.976</name>
    <dbReference type="NCBI Taxonomy" id="1352936"/>
    <lineage>
        <taxon>Bacteria</taxon>
        <taxon>Bacillati</taxon>
        <taxon>Actinomycetota</taxon>
        <taxon>Actinomycetes</taxon>
        <taxon>Kitasatosporales</taxon>
        <taxon>Streptomycetaceae</taxon>
        <taxon>Streptomyces</taxon>
    </lineage>
</organism>
<evidence type="ECO:0000313" key="9">
    <source>
        <dbReference type="Proteomes" id="UP000017984"/>
    </source>
</evidence>
<dbReference type="Gene3D" id="6.10.250.3150">
    <property type="match status" value="1"/>
</dbReference>
<feature type="chain" id="PRO_5004748670" description="NlpC/P60 domain-containing protein" evidence="6">
    <location>
        <begin position="40"/>
        <end position="397"/>
    </location>
</feature>
<dbReference type="RefSeq" id="WP_023547297.1">
    <property type="nucleotide sequence ID" value="NZ_CM002285.1"/>
</dbReference>
<dbReference type="SUPFAM" id="SSF54001">
    <property type="entry name" value="Cysteine proteinases"/>
    <property type="match status" value="1"/>
</dbReference>
<proteinExistence type="inferred from homology"/>
<feature type="signal peptide" evidence="6">
    <location>
        <begin position="1"/>
        <end position="39"/>
    </location>
</feature>
<comment type="similarity">
    <text evidence="1">Belongs to the peptidase C40 family.</text>
</comment>
<feature type="region of interest" description="Disordered" evidence="5">
    <location>
        <begin position="35"/>
        <end position="86"/>
    </location>
</feature>
<feature type="compositionally biased region" description="Basic and acidic residues" evidence="5">
    <location>
        <begin position="44"/>
        <end position="62"/>
    </location>
</feature>
<evidence type="ECO:0000256" key="6">
    <source>
        <dbReference type="SAM" id="SignalP"/>
    </source>
</evidence>
<reference evidence="8 9" key="1">
    <citation type="journal article" date="2014" name="Genome Announc.">
        <title>Draft Genome Sequence of Streptomyces roseochromogenes subsp. oscitans DS 12.976, Producer of the Aminocoumarin Antibiotic Clorobiocin.</title>
        <authorList>
            <person name="Ruckert C."/>
            <person name="Kalinowski J."/>
            <person name="Heide L."/>
            <person name="Apel A.K."/>
        </authorList>
    </citation>
    <scope>NUCLEOTIDE SEQUENCE [LARGE SCALE GENOMIC DNA]</scope>
    <source>
        <strain evidence="8 9">DS 12.976</strain>
    </source>
</reference>
<feature type="compositionally biased region" description="Basic and acidic residues" evidence="5">
    <location>
        <begin position="72"/>
        <end position="86"/>
    </location>
</feature>
<feature type="compositionally biased region" description="Basic and acidic residues" evidence="5">
    <location>
        <begin position="225"/>
        <end position="236"/>
    </location>
</feature>
<protein>
    <recommendedName>
        <fullName evidence="7">NlpC/P60 domain-containing protein</fullName>
    </recommendedName>
</protein>
<dbReference type="Pfam" id="PF00877">
    <property type="entry name" value="NLPC_P60"/>
    <property type="match status" value="1"/>
</dbReference>
<evidence type="ECO:0000259" key="7">
    <source>
        <dbReference type="PROSITE" id="PS51935"/>
    </source>
</evidence>
<dbReference type="Gene3D" id="3.90.1720.10">
    <property type="entry name" value="endopeptidase domain like (from Nostoc punctiforme)"/>
    <property type="match status" value="1"/>
</dbReference>
<gene>
    <name evidence="8" type="ORF">M878_16580</name>
</gene>
<feature type="domain" description="NlpC/P60" evidence="7">
    <location>
        <begin position="279"/>
        <end position="395"/>
    </location>
</feature>
<dbReference type="PANTHER" id="PTHR47359">
    <property type="entry name" value="PEPTIDOGLYCAN DL-ENDOPEPTIDASE CWLO"/>
    <property type="match status" value="1"/>
</dbReference>
<comment type="caution">
    <text evidence="8">The sequence shown here is derived from an EMBL/GenBank/DDBJ whole genome shotgun (WGS) entry which is preliminary data.</text>
</comment>
<dbReference type="Proteomes" id="UP000017984">
    <property type="component" value="Chromosome"/>
</dbReference>
<dbReference type="EMBL" id="AWQX01000145">
    <property type="protein sequence ID" value="EST31484.1"/>
    <property type="molecule type" value="Genomic_DNA"/>
</dbReference>
<dbReference type="InterPro" id="IPR051794">
    <property type="entry name" value="PG_Endopeptidase_C40"/>
</dbReference>
<keyword evidence="2" id="KW-0645">Protease</keyword>
<feature type="region of interest" description="Disordered" evidence="5">
    <location>
        <begin position="225"/>
        <end position="276"/>
    </location>
</feature>
<keyword evidence="6" id="KW-0732">Signal</keyword>
<evidence type="ECO:0000256" key="4">
    <source>
        <dbReference type="ARBA" id="ARBA00022807"/>
    </source>
</evidence>
<evidence type="ECO:0000313" key="8">
    <source>
        <dbReference type="EMBL" id="EST31484.1"/>
    </source>
</evidence>
<accession>V6KR59</accession>
<feature type="compositionally biased region" description="Low complexity" evidence="5">
    <location>
        <begin position="237"/>
        <end position="252"/>
    </location>
</feature>